<reference evidence="2" key="1">
    <citation type="journal article" date="2019" name="Sci. Rep.">
        <title>Draft genome of Tanacetum cinerariifolium, the natural source of mosquito coil.</title>
        <authorList>
            <person name="Yamashiro T."/>
            <person name="Shiraishi A."/>
            <person name="Satake H."/>
            <person name="Nakayama K."/>
        </authorList>
    </citation>
    <scope>NUCLEOTIDE SEQUENCE</scope>
</reference>
<comment type="caution">
    <text evidence="2">The sequence shown here is derived from an EMBL/GenBank/DDBJ whole genome shotgun (WGS) entry which is preliminary data.</text>
</comment>
<evidence type="ECO:0008006" key="3">
    <source>
        <dbReference type="Google" id="ProtNLM"/>
    </source>
</evidence>
<sequence>DSRKWTKYRTSLGGDSTVEAAYTIYKASQDAHASSDAGYDAAKVPDDTTMPFRRTSTTRRRLRKPFTSLAFEHFPENISAVEDTLPAGEGIPVAALTIPAGSTTIPVGSSIDTAVQAAAAAPSSTISAADKGKAPMDTDDSLLEAEFARQEEELAQKAQSESVASPAEQGTGLSDQRRRELDAVQLIYTEADWLELIAKIATNSALSKQLLGDDVNEENMNERLGMLLMRKRRELAEQSRVKPMNKTHQRDFMRDFVKNQSAVVYNQGW</sequence>
<dbReference type="EMBL" id="BKCJ011028361">
    <property type="protein sequence ID" value="GFC70302.1"/>
    <property type="molecule type" value="Genomic_DNA"/>
</dbReference>
<feature type="non-terminal residue" evidence="2">
    <location>
        <position position="1"/>
    </location>
</feature>
<protein>
    <recommendedName>
        <fullName evidence="3">JmjC domain-containing protein</fullName>
    </recommendedName>
</protein>
<evidence type="ECO:0000256" key="1">
    <source>
        <dbReference type="SAM" id="MobiDB-lite"/>
    </source>
</evidence>
<evidence type="ECO:0000313" key="2">
    <source>
        <dbReference type="EMBL" id="GFC70302.1"/>
    </source>
</evidence>
<feature type="region of interest" description="Disordered" evidence="1">
    <location>
        <begin position="35"/>
        <end position="58"/>
    </location>
</feature>
<feature type="non-terminal residue" evidence="2">
    <location>
        <position position="269"/>
    </location>
</feature>
<gene>
    <name evidence="2" type="ORF">Tci_842272</name>
</gene>
<dbReference type="AlphaFoldDB" id="A0A699QHU9"/>
<accession>A0A699QHU9</accession>
<proteinExistence type="predicted"/>
<feature type="region of interest" description="Disordered" evidence="1">
    <location>
        <begin position="151"/>
        <end position="176"/>
    </location>
</feature>
<name>A0A699QHU9_TANCI</name>
<organism evidence="2">
    <name type="scientific">Tanacetum cinerariifolium</name>
    <name type="common">Dalmatian daisy</name>
    <name type="synonym">Chrysanthemum cinerariifolium</name>
    <dbReference type="NCBI Taxonomy" id="118510"/>
    <lineage>
        <taxon>Eukaryota</taxon>
        <taxon>Viridiplantae</taxon>
        <taxon>Streptophyta</taxon>
        <taxon>Embryophyta</taxon>
        <taxon>Tracheophyta</taxon>
        <taxon>Spermatophyta</taxon>
        <taxon>Magnoliopsida</taxon>
        <taxon>eudicotyledons</taxon>
        <taxon>Gunneridae</taxon>
        <taxon>Pentapetalae</taxon>
        <taxon>asterids</taxon>
        <taxon>campanulids</taxon>
        <taxon>Asterales</taxon>
        <taxon>Asteraceae</taxon>
        <taxon>Asteroideae</taxon>
        <taxon>Anthemideae</taxon>
        <taxon>Anthemidinae</taxon>
        <taxon>Tanacetum</taxon>
    </lineage>
</organism>